<keyword evidence="9 12" id="KW-0862">Zinc</keyword>
<dbReference type="PANTHER" id="PTHR33478:SF1">
    <property type="entry name" value="EXTRACELLULAR METALLOPROTEINASE MEP"/>
    <property type="match status" value="1"/>
</dbReference>
<protein>
    <recommendedName>
        <fullName evidence="12">Extracellular metalloproteinase</fullName>
        <ecNumber evidence="12">3.4.24.-</ecNumber>
    </recommendedName>
    <alternativeName>
        <fullName evidence="12">Fungalysin</fullName>
    </alternativeName>
</protein>
<keyword evidence="13" id="KW-0472">Membrane</keyword>
<evidence type="ECO:0000256" key="11">
    <source>
        <dbReference type="ARBA" id="ARBA00023145"/>
    </source>
</evidence>
<keyword evidence="13" id="KW-0812">Transmembrane</keyword>
<dbReference type="Pfam" id="PF02128">
    <property type="entry name" value="Peptidase_M36"/>
    <property type="match status" value="1"/>
</dbReference>
<dbReference type="PANTHER" id="PTHR33478">
    <property type="entry name" value="EXTRACELLULAR METALLOPROTEINASE MEP"/>
    <property type="match status" value="1"/>
</dbReference>
<evidence type="ECO:0000256" key="3">
    <source>
        <dbReference type="ARBA" id="ARBA00006006"/>
    </source>
</evidence>
<keyword evidence="4 12" id="KW-0964">Secreted</keyword>
<dbReference type="PRINTS" id="PR00999">
    <property type="entry name" value="FUNGALYSIN"/>
</dbReference>
<evidence type="ECO:0000256" key="6">
    <source>
        <dbReference type="ARBA" id="ARBA00022723"/>
    </source>
</evidence>
<feature type="transmembrane region" description="Helical" evidence="13">
    <location>
        <begin position="788"/>
        <end position="807"/>
    </location>
</feature>
<dbReference type="EC" id="3.4.24.-" evidence="12"/>
<organism evidence="15 16">
    <name type="scientific">Monosporascus cannonballus</name>
    <dbReference type="NCBI Taxonomy" id="155416"/>
    <lineage>
        <taxon>Eukaryota</taxon>
        <taxon>Fungi</taxon>
        <taxon>Dikarya</taxon>
        <taxon>Ascomycota</taxon>
        <taxon>Pezizomycotina</taxon>
        <taxon>Sordariomycetes</taxon>
        <taxon>Xylariomycetidae</taxon>
        <taxon>Xylariales</taxon>
        <taxon>Xylariales incertae sedis</taxon>
        <taxon>Monosporascus</taxon>
    </lineage>
</organism>
<evidence type="ECO:0000256" key="5">
    <source>
        <dbReference type="ARBA" id="ARBA00022670"/>
    </source>
</evidence>
<comment type="similarity">
    <text evidence="3 12">Belongs to the peptidase M36 family.</text>
</comment>
<evidence type="ECO:0000256" key="9">
    <source>
        <dbReference type="ARBA" id="ARBA00022833"/>
    </source>
</evidence>
<name>A0ABY0HFS1_9PEZI</name>
<feature type="transmembrane region" description="Helical" evidence="13">
    <location>
        <begin position="828"/>
        <end position="851"/>
    </location>
</feature>
<feature type="domain" description="FTP" evidence="14">
    <location>
        <begin position="68"/>
        <end position="119"/>
    </location>
</feature>
<dbReference type="InterPro" id="IPR027268">
    <property type="entry name" value="Peptidase_M4/M1_CTD_sf"/>
</dbReference>
<evidence type="ECO:0000259" key="14">
    <source>
        <dbReference type="Pfam" id="PF07504"/>
    </source>
</evidence>
<evidence type="ECO:0000256" key="13">
    <source>
        <dbReference type="SAM" id="Phobius"/>
    </source>
</evidence>
<feature type="chain" id="PRO_5044963435" description="Extracellular metalloproteinase" evidence="12">
    <location>
        <begin position="19"/>
        <end position="867"/>
    </location>
</feature>
<dbReference type="CDD" id="cd09596">
    <property type="entry name" value="M36"/>
    <property type="match status" value="1"/>
</dbReference>
<comment type="subcellular location">
    <subcellularLocation>
        <location evidence="2 12">Secreted</location>
    </subcellularLocation>
</comment>
<keyword evidence="16" id="KW-1185">Reference proteome</keyword>
<dbReference type="Pfam" id="PF07504">
    <property type="entry name" value="FTP"/>
    <property type="match status" value="1"/>
</dbReference>
<keyword evidence="6 12" id="KW-0479">Metal-binding</keyword>
<keyword evidence="10 12" id="KW-0482">Metalloprotease</keyword>
<keyword evidence="7 12" id="KW-0732">Signal</keyword>
<dbReference type="InterPro" id="IPR001842">
    <property type="entry name" value="Peptidase_M36"/>
</dbReference>
<evidence type="ECO:0000256" key="10">
    <source>
        <dbReference type="ARBA" id="ARBA00023049"/>
    </source>
</evidence>
<keyword evidence="5 12" id="KW-0645">Protease</keyword>
<evidence type="ECO:0000256" key="12">
    <source>
        <dbReference type="RuleBase" id="RU364017"/>
    </source>
</evidence>
<evidence type="ECO:0000256" key="1">
    <source>
        <dbReference type="ARBA" id="ARBA00001947"/>
    </source>
</evidence>
<dbReference type="SUPFAM" id="SSF55486">
    <property type="entry name" value="Metalloproteases ('zincins'), catalytic domain"/>
    <property type="match status" value="1"/>
</dbReference>
<keyword evidence="11 12" id="KW-0865">Zymogen</keyword>
<comment type="caution">
    <text evidence="15">The sequence shown here is derived from an EMBL/GenBank/DDBJ whole genome shotgun (WGS) entry which is preliminary data.</text>
</comment>
<evidence type="ECO:0000256" key="2">
    <source>
        <dbReference type="ARBA" id="ARBA00004613"/>
    </source>
</evidence>
<dbReference type="InterPro" id="IPR050371">
    <property type="entry name" value="Fungal_virulence_M36"/>
</dbReference>
<accession>A0ABY0HFS1</accession>
<evidence type="ECO:0000256" key="4">
    <source>
        <dbReference type="ARBA" id="ARBA00022525"/>
    </source>
</evidence>
<evidence type="ECO:0000256" key="7">
    <source>
        <dbReference type="ARBA" id="ARBA00022729"/>
    </source>
</evidence>
<keyword evidence="13" id="KW-1133">Transmembrane helix</keyword>
<feature type="signal peptide" evidence="12">
    <location>
        <begin position="1"/>
        <end position="18"/>
    </location>
</feature>
<keyword evidence="8 12" id="KW-0378">Hydrolase</keyword>
<sequence>MRSTLLLGLLGASLTVHASVSKHAFRLKEAPEYTKASEVAANSALKLLKRGDYVETASELVKSIAPNATFRVVGDHYVGTNGVGHVNFKQTAHGLDIENADFNVHIARDGSVFSFSNSFYAGEMSAEAPVFKQGLLDPINAFDVVVDTLSLPISKVSGVEATQESETYKITGTSGAELDPEANMVYFVKQDGSLALTWKVETKLKDQWLASYVDAEAESDVLGVIDYISFATYEVYPWGLNDPWEGERKVIKDPWDPVASRNGWHDKENSTLGNNVQAGAVPSNSGLVHMPQSDTLTFEYPFTPDTEPPTKKNSQNAALTQIFYTTNKYHDLLYTLGFTEVSGNMQKDNFGLGGRGSDDVYVRIQYWSGKNNGMFSQTRDGGRPLMTMFLFDYTDPERDVAFDNGFVIHEYTHGLSGRLTGGPANSNCLDAWEPDGMAEGWSDLYAAAVMLKPDDTRENATYGFAAWPLNKTDTMTARLVLYSTDMKINNWTYSKVNELTRVHQTGSVWATMLWEVMWNLIDKHGKNDADVPEFVGGMPTDGKYLTMKLLLDAMALQPCNPTFVQSRDAILDADLALTGGQNTCEIWKGFAKRGLGANAVFHDTNRVDNFDMPKDKAQDVTDDVIDKANEIFDEVGDKISDVREVIEQFIVKVLETVERELNEWIQEFANTLGNPDVAQRYLLHVTTFCHIPRSNFTANPTIKESNSTDAPLDKEDEFNVTKNDGRILGFPPGKITAEVLNLFMIPKEVQAKVRDPIDDTADYVQKILHDAKNTLKTWAIRLTFSPVLIFYAGACSCSWMLLLMLLADIGYSWFKKQVLPKTRLPYRVLPLLATFCLFMGILIVVVIGAVAKVIMRKGVYIDDVLKL</sequence>
<reference evidence="15 16" key="1">
    <citation type="submission" date="2018-06" db="EMBL/GenBank/DDBJ databases">
        <title>Complete Genomes of Monosporascus.</title>
        <authorList>
            <person name="Robinson A.J."/>
            <person name="Natvig D.O."/>
        </authorList>
    </citation>
    <scope>NUCLEOTIDE SEQUENCE [LARGE SCALE GENOMIC DNA]</scope>
    <source>
        <strain evidence="15 16">CBS 609.92</strain>
    </source>
</reference>
<gene>
    <name evidence="15" type="ORF">DL762_001617</name>
</gene>
<dbReference type="Proteomes" id="UP000294003">
    <property type="component" value="Unassembled WGS sequence"/>
</dbReference>
<evidence type="ECO:0000313" key="16">
    <source>
        <dbReference type="Proteomes" id="UP000294003"/>
    </source>
</evidence>
<proteinExistence type="inferred from homology"/>
<dbReference type="Gene3D" id="3.10.170.10">
    <property type="match status" value="1"/>
</dbReference>
<evidence type="ECO:0000256" key="8">
    <source>
        <dbReference type="ARBA" id="ARBA00022801"/>
    </source>
</evidence>
<dbReference type="EMBL" id="QJNS01000027">
    <property type="protein sequence ID" value="RYO92471.1"/>
    <property type="molecule type" value="Genomic_DNA"/>
</dbReference>
<evidence type="ECO:0000313" key="15">
    <source>
        <dbReference type="EMBL" id="RYO92471.1"/>
    </source>
</evidence>
<dbReference type="InterPro" id="IPR011096">
    <property type="entry name" value="FTP_domain"/>
</dbReference>
<dbReference type="Gene3D" id="1.10.390.10">
    <property type="entry name" value="Neutral Protease Domain 2"/>
    <property type="match status" value="1"/>
</dbReference>
<comment type="cofactor">
    <cofactor evidence="1 12">
        <name>Zn(2+)</name>
        <dbReference type="ChEBI" id="CHEBI:29105"/>
    </cofactor>
</comment>